<evidence type="ECO:0000313" key="1">
    <source>
        <dbReference type="EMBL" id="KAJ7775913.1"/>
    </source>
</evidence>
<protein>
    <submittedName>
        <fullName evidence="1">Uncharacterized protein</fullName>
    </submittedName>
</protein>
<keyword evidence="2" id="KW-1185">Reference proteome</keyword>
<dbReference type="EMBL" id="JARJLG010000013">
    <property type="protein sequence ID" value="KAJ7775913.1"/>
    <property type="molecule type" value="Genomic_DNA"/>
</dbReference>
<proteinExistence type="predicted"/>
<sequence length="330" mass="36729">MCPSDPGVGMPASPRFPPFAPHVEEERAFGDGKCVHSRDWDDDGFILYESRAISRCIAAKYPESGPIPTDPRAMRGLELYNVRSPSLSPDSDASEGHEYARLETRMLRCYHASIPTRQNYPQVGRSLKWLGRACAAWAWTGLGMPPIPPTILTPIALICTLPHLSRNLPAILIIVISNQMVFGDMTYVSLSVSAPLAAVVPLRSMNTLGILEFFLFWGCFCRAHFPHLIDFFSSTSSSAFHLVPGMGMMLATCLLLKWFVVPQGLGMVFEIIEDFVASRGSKEKFHLMREKAVETGLNKPVYARTSPFCKWEMLVSCETEPKYNTKGSKC</sequence>
<evidence type="ECO:0000313" key="2">
    <source>
        <dbReference type="Proteomes" id="UP001215280"/>
    </source>
</evidence>
<comment type="caution">
    <text evidence="1">The sequence shown here is derived from an EMBL/GenBank/DDBJ whole genome shotgun (WGS) entry which is preliminary data.</text>
</comment>
<dbReference type="AlphaFoldDB" id="A0AAD7NUQ3"/>
<accession>A0AAD7NUQ3</accession>
<dbReference type="Proteomes" id="UP001215280">
    <property type="component" value="Unassembled WGS sequence"/>
</dbReference>
<organism evidence="1 2">
    <name type="scientific">Mycena maculata</name>
    <dbReference type="NCBI Taxonomy" id="230809"/>
    <lineage>
        <taxon>Eukaryota</taxon>
        <taxon>Fungi</taxon>
        <taxon>Dikarya</taxon>
        <taxon>Basidiomycota</taxon>
        <taxon>Agaricomycotina</taxon>
        <taxon>Agaricomycetes</taxon>
        <taxon>Agaricomycetidae</taxon>
        <taxon>Agaricales</taxon>
        <taxon>Marasmiineae</taxon>
        <taxon>Mycenaceae</taxon>
        <taxon>Mycena</taxon>
    </lineage>
</organism>
<gene>
    <name evidence="1" type="ORF">DFH07DRAFT_766856</name>
</gene>
<reference evidence="1" key="1">
    <citation type="submission" date="2023-03" db="EMBL/GenBank/DDBJ databases">
        <title>Massive genome expansion in bonnet fungi (Mycena s.s.) driven by repeated elements and novel gene families across ecological guilds.</title>
        <authorList>
            <consortium name="Lawrence Berkeley National Laboratory"/>
            <person name="Harder C.B."/>
            <person name="Miyauchi S."/>
            <person name="Viragh M."/>
            <person name="Kuo A."/>
            <person name="Thoen E."/>
            <person name="Andreopoulos B."/>
            <person name="Lu D."/>
            <person name="Skrede I."/>
            <person name="Drula E."/>
            <person name="Henrissat B."/>
            <person name="Morin E."/>
            <person name="Kohler A."/>
            <person name="Barry K."/>
            <person name="LaButti K."/>
            <person name="Morin E."/>
            <person name="Salamov A."/>
            <person name="Lipzen A."/>
            <person name="Mereny Z."/>
            <person name="Hegedus B."/>
            <person name="Baldrian P."/>
            <person name="Stursova M."/>
            <person name="Weitz H."/>
            <person name="Taylor A."/>
            <person name="Grigoriev I.V."/>
            <person name="Nagy L.G."/>
            <person name="Martin F."/>
            <person name="Kauserud H."/>
        </authorList>
    </citation>
    <scope>NUCLEOTIDE SEQUENCE</scope>
    <source>
        <strain evidence="1">CBHHK188m</strain>
    </source>
</reference>
<name>A0AAD7NUQ3_9AGAR</name>